<dbReference type="PANTHER" id="PTHR30576:SF10">
    <property type="entry name" value="SLL5057 PROTEIN"/>
    <property type="match status" value="1"/>
</dbReference>
<keyword evidence="4" id="KW-0472">Membrane</keyword>
<dbReference type="EC" id="2.-.-.-" evidence="6"/>
<dbReference type="AlphaFoldDB" id="A0A6I6MFV0"/>
<evidence type="ECO:0000256" key="3">
    <source>
        <dbReference type="SAM" id="MobiDB-lite"/>
    </source>
</evidence>
<keyword evidence="4" id="KW-0812">Transmembrane</keyword>
<evidence type="ECO:0000256" key="1">
    <source>
        <dbReference type="ARBA" id="ARBA00006464"/>
    </source>
</evidence>
<organism evidence="6 7">
    <name type="scientific">Terricaulis silvestris</name>
    <dbReference type="NCBI Taxonomy" id="2686094"/>
    <lineage>
        <taxon>Bacteria</taxon>
        <taxon>Pseudomonadati</taxon>
        <taxon>Pseudomonadota</taxon>
        <taxon>Alphaproteobacteria</taxon>
        <taxon>Caulobacterales</taxon>
        <taxon>Caulobacteraceae</taxon>
        <taxon>Terricaulis</taxon>
    </lineage>
</organism>
<keyword evidence="2" id="KW-0270">Exopolysaccharide synthesis</keyword>
<dbReference type="KEGG" id="tsv:DSM104635_00200"/>
<evidence type="ECO:0000256" key="2">
    <source>
        <dbReference type="ARBA" id="ARBA00023169"/>
    </source>
</evidence>
<keyword evidence="7" id="KW-1185">Reference proteome</keyword>
<proteinExistence type="inferred from homology"/>
<dbReference type="Pfam" id="PF02397">
    <property type="entry name" value="Bac_transf"/>
    <property type="match status" value="1"/>
</dbReference>
<sequence>MDAAARRHDEAWASPTPADAGSCGIAESSELGKLTAEPVAIALAISSAPFISPVDHVARRTPAEAKPKAPLFRAIKRCLDIVIAALGLFMLSPIMAMIWTAVISTSRGPAIHHSSRVGRHGRIFLMPKFRTMNSDAPVCAREALQGSEQRITRVGKFLRRTGLDELPQLLCVLSGEMSLIGPRPLLADDPGASERTKFPGALEVRPGISGLAQVSGRNSVPARRKARLDAFYARANSLGFELVLLVRTIGVIISGKGFM</sequence>
<comment type="similarity">
    <text evidence="1">Belongs to the bacterial sugar transferase family.</text>
</comment>
<dbReference type="GO" id="GO:0016780">
    <property type="term" value="F:phosphotransferase activity, for other substituted phosphate groups"/>
    <property type="evidence" value="ECO:0007669"/>
    <property type="project" value="TreeGrafter"/>
</dbReference>
<evidence type="ECO:0000256" key="4">
    <source>
        <dbReference type="SAM" id="Phobius"/>
    </source>
</evidence>
<feature type="domain" description="Bacterial sugar transferase" evidence="5">
    <location>
        <begin position="76"/>
        <end position="253"/>
    </location>
</feature>
<keyword evidence="4" id="KW-1133">Transmembrane helix</keyword>
<evidence type="ECO:0000313" key="6">
    <source>
        <dbReference type="EMBL" id="QGZ93390.1"/>
    </source>
</evidence>
<evidence type="ECO:0000313" key="7">
    <source>
        <dbReference type="Proteomes" id="UP000431269"/>
    </source>
</evidence>
<keyword evidence="6" id="KW-0808">Transferase</keyword>
<name>A0A6I6MFV0_9CAUL</name>
<dbReference type="InterPro" id="IPR003362">
    <property type="entry name" value="Bact_transf"/>
</dbReference>
<dbReference type="GO" id="GO:0000271">
    <property type="term" value="P:polysaccharide biosynthetic process"/>
    <property type="evidence" value="ECO:0007669"/>
    <property type="project" value="UniProtKB-KW"/>
</dbReference>
<dbReference type="PANTHER" id="PTHR30576">
    <property type="entry name" value="COLANIC BIOSYNTHESIS UDP-GLUCOSE LIPID CARRIER TRANSFERASE"/>
    <property type="match status" value="1"/>
</dbReference>
<feature type="compositionally biased region" description="Basic and acidic residues" evidence="3">
    <location>
        <begin position="1"/>
        <end position="11"/>
    </location>
</feature>
<dbReference type="Proteomes" id="UP000431269">
    <property type="component" value="Chromosome"/>
</dbReference>
<accession>A0A6I6MFV0</accession>
<gene>
    <name evidence="6" type="primary">epsL</name>
    <name evidence="6" type="ORF">DSM104635_00200</name>
</gene>
<protein>
    <submittedName>
        <fullName evidence="6">Putative sugar transferase EpsL</fullName>
        <ecNumber evidence="6">2.-.-.-</ecNumber>
    </submittedName>
</protein>
<evidence type="ECO:0000259" key="5">
    <source>
        <dbReference type="Pfam" id="PF02397"/>
    </source>
</evidence>
<feature type="region of interest" description="Disordered" evidence="3">
    <location>
        <begin position="1"/>
        <end position="23"/>
    </location>
</feature>
<feature type="transmembrane region" description="Helical" evidence="4">
    <location>
        <begin position="78"/>
        <end position="102"/>
    </location>
</feature>
<reference evidence="7" key="1">
    <citation type="submission" date="2019-12" db="EMBL/GenBank/DDBJ databases">
        <title>Complete genome of Terracaulis silvestris 0127_4.</title>
        <authorList>
            <person name="Vieira S."/>
            <person name="Riedel T."/>
            <person name="Sproer C."/>
            <person name="Pascual J."/>
            <person name="Boedeker C."/>
            <person name="Overmann J."/>
        </authorList>
    </citation>
    <scope>NUCLEOTIDE SEQUENCE [LARGE SCALE GENOMIC DNA]</scope>
    <source>
        <strain evidence="7">0127_4</strain>
    </source>
</reference>
<dbReference type="EMBL" id="CP047045">
    <property type="protein sequence ID" value="QGZ93390.1"/>
    <property type="molecule type" value="Genomic_DNA"/>
</dbReference>